<keyword evidence="7" id="KW-0458">Lysosome</keyword>
<dbReference type="PANTHER" id="PTHR23512:SF3">
    <property type="entry name" value="MAJOR FACILITATOR SUPERFAMILY DOMAIN-CONTAINING PROTEIN 1"/>
    <property type="match status" value="1"/>
</dbReference>
<evidence type="ECO:0000256" key="2">
    <source>
        <dbReference type="ARBA" id="ARBA00008335"/>
    </source>
</evidence>
<comment type="subcellular location">
    <subcellularLocation>
        <location evidence="1">Lysosome membrane</location>
        <topology evidence="1">Multi-pass membrane protein</topology>
    </subcellularLocation>
</comment>
<dbReference type="OrthoDB" id="272777at2"/>
<comment type="catalytic activity">
    <reaction evidence="13">
        <text>L-alpha-aminoacyl-L-lysine(out) = L-alpha-aminoacyl-L-lysine(in)</text>
        <dbReference type="Rhea" id="RHEA:79383"/>
        <dbReference type="ChEBI" id="CHEBI:229966"/>
    </reaction>
</comment>
<accession>A0A286G7Z0</accession>
<evidence type="ECO:0000256" key="13">
    <source>
        <dbReference type="ARBA" id="ARBA00044893"/>
    </source>
</evidence>
<comment type="catalytic activity">
    <reaction evidence="15">
        <text>L-arginyl-L-alpha-amino acid(out) = L-arginyl-L-alpha-amino acid(in)</text>
        <dbReference type="Rhea" id="RHEA:79371"/>
        <dbReference type="ChEBI" id="CHEBI:84315"/>
    </reaction>
</comment>
<comment type="catalytic activity">
    <reaction evidence="8">
        <text>L-lysyl-L-alanine(out) = L-lysyl-L-alanine(in)</text>
        <dbReference type="Rhea" id="RHEA:79399"/>
        <dbReference type="ChEBI" id="CHEBI:229954"/>
    </reaction>
</comment>
<comment type="catalytic activity">
    <reaction evidence="10">
        <text>L-alpha-aminoacyl-L-arginine(out) = L-alpha-aminoacyl-L-arginine(in)</text>
        <dbReference type="Rhea" id="RHEA:79367"/>
        <dbReference type="ChEBI" id="CHEBI:229968"/>
    </reaction>
</comment>
<evidence type="ECO:0000256" key="24">
    <source>
        <dbReference type="ARBA" id="ARBA00046376"/>
    </source>
</evidence>
<comment type="subunit">
    <text evidence="24">Homodimer. Interacts with lysosomal protein GLMP (via lumenal domain); the interaction starts while both proteins are still in the endoplasmic reticulum and is required for stabilization of MFSD1 in lysosomes but has no direct effect on its targeting to lysosomes or transporter activity.</text>
</comment>
<name>A0A286G7Z0_9PROT</name>
<feature type="transmembrane region" description="Helical" evidence="25">
    <location>
        <begin position="184"/>
        <end position="203"/>
    </location>
</feature>
<evidence type="ECO:0000256" key="12">
    <source>
        <dbReference type="ARBA" id="ARBA00044891"/>
    </source>
</evidence>
<dbReference type="GO" id="GO:0022857">
    <property type="term" value="F:transmembrane transporter activity"/>
    <property type="evidence" value="ECO:0007669"/>
    <property type="project" value="InterPro"/>
</dbReference>
<dbReference type="InterPro" id="IPR052187">
    <property type="entry name" value="MFSD1"/>
</dbReference>
<evidence type="ECO:0000259" key="26">
    <source>
        <dbReference type="PROSITE" id="PS50850"/>
    </source>
</evidence>
<evidence type="ECO:0000256" key="19">
    <source>
        <dbReference type="ARBA" id="ARBA00044919"/>
    </source>
</evidence>
<comment type="catalytic activity">
    <reaction evidence="18">
        <text>L-histidyl-L-alpha-amino acid(out) = L-histidyl-L-alpha-amino acid(in)</text>
        <dbReference type="Rhea" id="RHEA:79379"/>
        <dbReference type="ChEBI" id="CHEBI:229964"/>
    </reaction>
</comment>
<evidence type="ECO:0000256" key="5">
    <source>
        <dbReference type="ARBA" id="ARBA00022989"/>
    </source>
</evidence>
<feature type="transmembrane region" description="Helical" evidence="25">
    <location>
        <begin position="272"/>
        <end position="292"/>
    </location>
</feature>
<gene>
    <name evidence="27" type="ORF">SAMN05421508_101811</name>
</gene>
<evidence type="ECO:0000313" key="27">
    <source>
        <dbReference type="EMBL" id="SOD91104.1"/>
    </source>
</evidence>
<sequence length="434" mass="45305">MGGKTTAAAAAADGARRTDDIAPWVPWLMWGFGALFYCYGFFQRVAPSVMVGELMRDFAVGAAITGTLSSLYFYTYAGLQIPVGLVLDRFGPRRVLAAAAIVSCAGSAGFAFADSLLLAYVGRALIGVGAAVTWVAALTLAGAWFSPKRFAFVSGMTMALGMAGAVGGQAPLSAAVEAVGWRGTMVGAAVFAAVLGLAAWIIVRDRPGAGAKARPPAADHAFLSGLKRVLGARQIWVIGLYGAMTSAPMLSFAGLWGVPYMMRLYDMTRPEAALMTSLMLVGWGFGSPFFGWLTDAIGRRRVPMLLSSGGSLCSLLVLLFADLPLAALYPVLFLTGLFAGGIVLTFATARENAPGWASGAALGVVNMAVMSSGAIFQPLIGWFLDLAWTGETLDGARVYAAEAWRSAMIVLPVCSALAVTAALLTRETHCRPQA</sequence>
<dbReference type="RefSeq" id="WP_097277665.1">
    <property type="nucleotide sequence ID" value="NZ_OCNJ01000001.1"/>
</dbReference>
<evidence type="ECO:0000256" key="14">
    <source>
        <dbReference type="ARBA" id="ARBA00044898"/>
    </source>
</evidence>
<dbReference type="Proteomes" id="UP000219621">
    <property type="component" value="Unassembled WGS sequence"/>
</dbReference>
<evidence type="ECO:0000256" key="7">
    <source>
        <dbReference type="ARBA" id="ARBA00023228"/>
    </source>
</evidence>
<comment type="catalytic activity">
    <reaction evidence="17">
        <text>L-arginyl-glycine(out) = L-arginyl-glycine(in)</text>
        <dbReference type="Rhea" id="RHEA:79391"/>
        <dbReference type="ChEBI" id="CHEBI:229955"/>
    </reaction>
</comment>
<comment type="function">
    <text evidence="23">Lysosomal dipeptide uniporter that selectively exports lysine, arginine or histidine-containing dipeptides with a net positive charge from the lysosome lumen into the cytosol. Could play a role in a specific type of protein O-glycosylation indirectly regulating macrophages migration and tissue invasion. Also essential for liver homeostasis.</text>
</comment>
<protein>
    <recommendedName>
        <fullName evidence="21">Lysosomal dipeptide transporter MFSD1</fullName>
    </recommendedName>
    <alternativeName>
        <fullName evidence="22">Major facilitator superfamily domain-containing protein 1</fullName>
    </alternativeName>
</protein>
<organism evidence="27 28">
    <name type="scientific">Caenispirillum bisanense</name>
    <dbReference type="NCBI Taxonomy" id="414052"/>
    <lineage>
        <taxon>Bacteria</taxon>
        <taxon>Pseudomonadati</taxon>
        <taxon>Pseudomonadota</taxon>
        <taxon>Alphaproteobacteria</taxon>
        <taxon>Rhodospirillales</taxon>
        <taxon>Novispirillaceae</taxon>
        <taxon>Caenispirillum</taxon>
    </lineage>
</organism>
<feature type="transmembrane region" description="Helical" evidence="25">
    <location>
        <begin position="152"/>
        <end position="172"/>
    </location>
</feature>
<proteinExistence type="inferred from homology"/>
<dbReference type="InterPro" id="IPR011701">
    <property type="entry name" value="MFS"/>
</dbReference>
<comment type="catalytic activity">
    <reaction evidence="19">
        <text>L-alanyl-L-lysine(out) = L-alanyl-L-lysine(in)</text>
        <dbReference type="Rhea" id="RHEA:79415"/>
        <dbReference type="ChEBI" id="CHEBI:192470"/>
    </reaction>
</comment>
<evidence type="ECO:0000256" key="22">
    <source>
        <dbReference type="ARBA" id="ARBA00045018"/>
    </source>
</evidence>
<comment type="catalytic activity">
    <reaction evidence="20">
        <text>L-lysyl-glycine(out) = L-lysyl-glycine(in)</text>
        <dbReference type="Rhea" id="RHEA:79407"/>
        <dbReference type="ChEBI" id="CHEBI:191202"/>
    </reaction>
</comment>
<feature type="transmembrane region" description="Helical" evidence="25">
    <location>
        <begin position="95"/>
        <end position="113"/>
    </location>
</feature>
<dbReference type="InterPro" id="IPR036259">
    <property type="entry name" value="MFS_trans_sf"/>
</dbReference>
<feature type="transmembrane region" description="Helical" evidence="25">
    <location>
        <begin position="125"/>
        <end position="145"/>
    </location>
</feature>
<dbReference type="Pfam" id="PF07690">
    <property type="entry name" value="MFS_1"/>
    <property type="match status" value="2"/>
</dbReference>
<comment type="catalytic activity">
    <reaction evidence="9">
        <text>L-histidyl-glycine(out) = L-histidyl-glycine(in)</text>
        <dbReference type="Rhea" id="RHEA:79395"/>
        <dbReference type="ChEBI" id="CHEBI:229957"/>
    </reaction>
</comment>
<evidence type="ECO:0000256" key="11">
    <source>
        <dbReference type="ARBA" id="ARBA00044884"/>
    </source>
</evidence>
<dbReference type="EMBL" id="OCNJ01000001">
    <property type="protein sequence ID" value="SOD91104.1"/>
    <property type="molecule type" value="Genomic_DNA"/>
</dbReference>
<evidence type="ECO:0000256" key="3">
    <source>
        <dbReference type="ARBA" id="ARBA00022448"/>
    </source>
</evidence>
<evidence type="ECO:0000256" key="16">
    <source>
        <dbReference type="ARBA" id="ARBA00044900"/>
    </source>
</evidence>
<comment type="catalytic activity">
    <reaction evidence="12">
        <text>L-lysyl-L-alpha-amino acid(out) = L-lysyl-L-alpha-amino acid(in)</text>
        <dbReference type="Rhea" id="RHEA:79387"/>
        <dbReference type="ChEBI" id="CHEBI:229965"/>
    </reaction>
</comment>
<feature type="transmembrane region" description="Helical" evidence="25">
    <location>
        <begin position="235"/>
        <end position="260"/>
    </location>
</feature>
<comment type="similarity">
    <text evidence="2">Belongs to the major facilitator superfamily.</text>
</comment>
<keyword evidence="3" id="KW-0813">Transport</keyword>
<feature type="transmembrane region" description="Helical" evidence="25">
    <location>
        <begin position="404"/>
        <end position="424"/>
    </location>
</feature>
<evidence type="ECO:0000256" key="9">
    <source>
        <dbReference type="ARBA" id="ARBA00044878"/>
    </source>
</evidence>
<comment type="catalytic activity">
    <reaction evidence="16">
        <text>L-lysyl-L-lysine(out) = L-lysyl-L-lysine(in)</text>
        <dbReference type="Rhea" id="RHEA:79403"/>
        <dbReference type="ChEBI" id="CHEBI:229956"/>
    </reaction>
</comment>
<comment type="catalytic activity">
    <reaction evidence="11">
        <text>L-alpha-aminoacyl-L-histidine(out) = L-alpha-aminoacyl-L-histidine(in)</text>
        <dbReference type="Rhea" id="RHEA:79375"/>
        <dbReference type="ChEBI" id="CHEBI:229967"/>
    </reaction>
</comment>
<evidence type="ECO:0000256" key="21">
    <source>
        <dbReference type="ARBA" id="ARBA00044985"/>
    </source>
</evidence>
<evidence type="ECO:0000256" key="20">
    <source>
        <dbReference type="ARBA" id="ARBA00044924"/>
    </source>
</evidence>
<evidence type="ECO:0000256" key="15">
    <source>
        <dbReference type="ARBA" id="ARBA00044899"/>
    </source>
</evidence>
<feature type="transmembrane region" description="Helical" evidence="25">
    <location>
        <begin position="327"/>
        <end position="347"/>
    </location>
</feature>
<feature type="domain" description="Major facilitator superfamily (MFS) profile" evidence="26">
    <location>
        <begin position="26"/>
        <end position="429"/>
    </location>
</feature>
<feature type="transmembrane region" description="Helical" evidence="25">
    <location>
        <begin position="304"/>
        <end position="321"/>
    </location>
</feature>
<keyword evidence="6 25" id="KW-0472">Membrane</keyword>
<dbReference type="AlphaFoldDB" id="A0A286G7Z0"/>
<evidence type="ECO:0000256" key="8">
    <source>
        <dbReference type="ARBA" id="ARBA00044876"/>
    </source>
</evidence>
<evidence type="ECO:0000256" key="18">
    <source>
        <dbReference type="ARBA" id="ARBA00044912"/>
    </source>
</evidence>
<evidence type="ECO:0000256" key="10">
    <source>
        <dbReference type="ARBA" id="ARBA00044881"/>
    </source>
</evidence>
<dbReference type="PANTHER" id="PTHR23512">
    <property type="entry name" value="MAJOR FACILITATOR SUPERFAMILY DOMAIN-CONTAINING PROTEIN 1"/>
    <property type="match status" value="1"/>
</dbReference>
<evidence type="ECO:0000256" key="25">
    <source>
        <dbReference type="SAM" id="Phobius"/>
    </source>
</evidence>
<dbReference type="CDD" id="cd06174">
    <property type="entry name" value="MFS"/>
    <property type="match status" value="1"/>
</dbReference>
<evidence type="ECO:0000256" key="6">
    <source>
        <dbReference type="ARBA" id="ARBA00023136"/>
    </source>
</evidence>
<evidence type="ECO:0000313" key="28">
    <source>
        <dbReference type="Proteomes" id="UP000219621"/>
    </source>
</evidence>
<dbReference type="GO" id="GO:0005765">
    <property type="term" value="C:lysosomal membrane"/>
    <property type="evidence" value="ECO:0007669"/>
    <property type="project" value="UniProtKB-SubCell"/>
</dbReference>
<dbReference type="Gene3D" id="1.20.1250.20">
    <property type="entry name" value="MFS general substrate transporter like domains"/>
    <property type="match status" value="2"/>
</dbReference>
<keyword evidence="4 25" id="KW-0812">Transmembrane</keyword>
<dbReference type="InterPro" id="IPR020846">
    <property type="entry name" value="MFS_dom"/>
</dbReference>
<comment type="catalytic activity">
    <reaction evidence="14">
        <text>L-aspartyl-L-lysine(out) = L-aspartyl-L-lysine(in)</text>
        <dbReference type="Rhea" id="RHEA:79411"/>
        <dbReference type="ChEBI" id="CHEBI:229953"/>
    </reaction>
</comment>
<evidence type="ECO:0000256" key="17">
    <source>
        <dbReference type="ARBA" id="ARBA00044903"/>
    </source>
</evidence>
<dbReference type="SUPFAM" id="SSF103473">
    <property type="entry name" value="MFS general substrate transporter"/>
    <property type="match status" value="1"/>
</dbReference>
<feature type="transmembrane region" description="Helical" evidence="25">
    <location>
        <begin position="21"/>
        <end position="42"/>
    </location>
</feature>
<feature type="transmembrane region" description="Helical" evidence="25">
    <location>
        <begin position="54"/>
        <end position="74"/>
    </location>
</feature>
<evidence type="ECO:0000256" key="1">
    <source>
        <dbReference type="ARBA" id="ARBA00004155"/>
    </source>
</evidence>
<keyword evidence="28" id="KW-1185">Reference proteome</keyword>
<dbReference type="PROSITE" id="PS50850">
    <property type="entry name" value="MFS"/>
    <property type="match status" value="1"/>
</dbReference>
<feature type="transmembrane region" description="Helical" evidence="25">
    <location>
        <begin position="359"/>
        <end position="384"/>
    </location>
</feature>
<reference evidence="27 28" key="1">
    <citation type="submission" date="2017-09" db="EMBL/GenBank/DDBJ databases">
        <authorList>
            <person name="Ehlers B."/>
            <person name="Leendertz F.H."/>
        </authorList>
    </citation>
    <scope>NUCLEOTIDE SEQUENCE [LARGE SCALE GENOMIC DNA]</scope>
    <source>
        <strain evidence="27 28">USBA 140</strain>
    </source>
</reference>
<evidence type="ECO:0000256" key="23">
    <source>
        <dbReference type="ARBA" id="ARBA00045709"/>
    </source>
</evidence>
<keyword evidence="5 25" id="KW-1133">Transmembrane helix</keyword>
<evidence type="ECO:0000256" key="4">
    <source>
        <dbReference type="ARBA" id="ARBA00022692"/>
    </source>
</evidence>